<sequence>MAERPAPGIAIGRFPAWWNRDRRAVRFHRGTRVRYPADPSARTERRIEQGTAAWASGTDE</sequence>
<dbReference type="Proteomes" id="UP000289650">
    <property type="component" value="Unassembled WGS sequence"/>
</dbReference>
<evidence type="ECO:0000313" key="3">
    <source>
        <dbReference type="Proteomes" id="UP000289650"/>
    </source>
</evidence>
<evidence type="ECO:0000313" key="2">
    <source>
        <dbReference type="EMBL" id="RXV69935.1"/>
    </source>
</evidence>
<protein>
    <submittedName>
        <fullName evidence="2">Uncharacterized protein</fullName>
    </submittedName>
</protein>
<dbReference type="AlphaFoldDB" id="A0A4Q2AKB8"/>
<gene>
    <name evidence="2" type="ORF">D1006_25955</name>
</gene>
<evidence type="ECO:0000256" key="1">
    <source>
        <dbReference type="SAM" id="MobiDB-lite"/>
    </source>
</evidence>
<accession>A0A4Q2AKB8</accession>
<proteinExistence type="predicted"/>
<feature type="region of interest" description="Disordered" evidence="1">
    <location>
        <begin position="36"/>
        <end position="60"/>
    </location>
</feature>
<name>A0A4Q2AKB8_9BURK</name>
<organism evidence="2 3">
    <name type="scientific">Burkholderia stabilis</name>
    <dbReference type="NCBI Taxonomy" id="95485"/>
    <lineage>
        <taxon>Bacteria</taxon>
        <taxon>Pseudomonadati</taxon>
        <taxon>Pseudomonadota</taxon>
        <taxon>Betaproteobacteria</taxon>
        <taxon>Burkholderiales</taxon>
        <taxon>Burkholderiaceae</taxon>
        <taxon>Burkholderia</taxon>
        <taxon>Burkholderia cepacia complex</taxon>
    </lineage>
</organism>
<dbReference type="EMBL" id="QWEX01000002">
    <property type="protein sequence ID" value="RXV69935.1"/>
    <property type="molecule type" value="Genomic_DNA"/>
</dbReference>
<reference evidence="2 3" key="1">
    <citation type="submission" date="2018-08" db="EMBL/GenBank/DDBJ databases">
        <title>Mountain-cultivated ginseng endophyte, Burkholderia stabilis and its activity against ginseng root rot disease.</title>
        <authorList>
            <person name="Tapan Kumar M."/>
            <person name="Bae H."/>
            <person name="Shanmugam G."/>
            <person name="Jeon J."/>
        </authorList>
    </citation>
    <scope>NUCLEOTIDE SEQUENCE [LARGE SCALE GENOMIC DNA]</scope>
    <source>
        <strain evidence="2 3">EB159</strain>
    </source>
</reference>
<comment type="caution">
    <text evidence="2">The sequence shown here is derived from an EMBL/GenBank/DDBJ whole genome shotgun (WGS) entry which is preliminary data.</text>
</comment>